<dbReference type="PANTHER" id="PTHR44520">
    <property type="entry name" value="RESPONSE REGULATOR RCP1-RELATED"/>
    <property type="match status" value="1"/>
</dbReference>
<dbReference type="EMBL" id="JBEWYP010000005">
    <property type="protein sequence ID" value="MET7029775.1"/>
    <property type="molecule type" value="Genomic_DNA"/>
</dbReference>
<dbReference type="Gene3D" id="3.40.50.2300">
    <property type="match status" value="1"/>
</dbReference>
<evidence type="ECO:0000313" key="3">
    <source>
        <dbReference type="EMBL" id="MET7029775.1"/>
    </source>
</evidence>
<sequence length="131" mass="14891">MTNKIVLVDDDPIIQYVHLRILKKYSSQLITQFDNGSDALEYFKGNGKEGTPYLVLLDINMPIMDGWEFLDAVYEQGLESNMKVIVLTSSVDILDMEKAKKYDNIISFEQKPLTVDKVGAIPVLLEYLEQG</sequence>
<dbReference type="Proteomes" id="UP001549773">
    <property type="component" value="Unassembled WGS sequence"/>
</dbReference>
<comment type="caution">
    <text evidence="3">The sequence shown here is derived from an EMBL/GenBank/DDBJ whole genome shotgun (WGS) entry which is preliminary data.</text>
</comment>
<feature type="domain" description="Response regulatory" evidence="2">
    <location>
        <begin position="4"/>
        <end position="126"/>
    </location>
</feature>
<organism evidence="3 4">
    <name type="scientific">Sediminicola luteus</name>
    <dbReference type="NCBI Taxonomy" id="319238"/>
    <lineage>
        <taxon>Bacteria</taxon>
        <taxon>Pseudomonadati</taxon>
        <taxon>Bacteroidota</taxon>
        <taxon>Flavobacteriia</taxon>
        <taxon>Flavobacteriales</taxon>
        <taxon>Flavobacteriaceae</taxon>
        <taxon>Sediminicola</taxon>
    </lineage>
</organism>
<gene>
    <name evidence="3" type="ORF">ABXZ32_10230</name>
</gene>
<dbReference type="SUPFAM" id="SSF52172">
    <property type="entry name" value="CheY-like"/>
    <property type="match status" value="1"/>
</dbReference>
<name>A0ABV2TZ72_9FLAO</name>
<evidence type="ECO:0000313" key="4">
    <source>
        <dbReference type="Proteomes" id="UP001549773"/>
    </source>
</evidence>
<dbReference type="InterPro" id="IPR011006">
    <property type="entry name" value="CheY-like_superfamily"/>
</dbReference>
<dbReference type="PROSITE" id="PS50110">
    <property type="entry name" value="RESPONSE_REGULATORY"/>
    <property type="match status" value="1"/>
</dbReference>
<keyword evidence="4" id="KW-1185">Reference proteome</keyword>
<accession>A0ABV2TZ72</accession>
<keyword evidence="1" id="KW-0597">Phosphoprotein</keyword>
<protein>
    <submittedName>
        <fullName evidence="3">Response regulator</fullName>
    </submittedName>
</protein>
<dbReference type="InterPro" id="IPR052893">
    <property type="entry name" value="TCS_response_regulator"/>
</dbReference>
<evidence type="ECO:0000256" key="1">
    <source>
        <dbReference type="PROSITE-ProRule" id="PRU00169"/>
    </source>
</evidence>
<evidence type="ECO:0000259" key="2">
    <source>
        <dbReference type="PROSITE" id="PS50110"/>
    </source>
</evidence>
<reference evidence="3 4" key="1">
    <citation type="submission" date="2024-07" db="EMBL/GenBank/DDBJ databases">
        <title>The genome sequence of type strain Sediminicola luteus GDMCC 1.2596T.</title>
        <authorList>
            <person name="Liu Y."/>
        </authorList>
    </citation>
    <scope>NUCLEOTIDE SEQUENCE [LARGE SCALE GENOMIC DNA]</scope>
    <source>
        <strain evidence="3 4">GDMCC 1.2596</strain>
    </source>
</reference>
<feature type="modified residue" description="4-aspartylphosphate" evidence="1">
    <location>
        <position position="58"/>
    </location>
</feature>
<proteinExistence type="predicted"/>
<dbReference type="PANTHER" id="PTHR44520:SF2">
    <property type="entry name" value="RESPONSE REGULATOR RCP1"/>
    <property type="match status" value="1"/>
</dbReference>
<dbReference type="SMART" id="SM00448">
    <property type="entry name" value="REC"/>
    <property type="match status" value="1"/>
</dbReference>
<dbReference type="InterPro" id="IPR001789">
    <property type="entry name" value="Sig_transdc_resp-reg_receiver"/>
</dbReference>
<dbReference type="Pfam" id="PF00072">
    <property type="entry name" value="Response_reg"/>
    <property type="match status" value="1"/>
</dbReference>
<dbReference type="RefSeq" id="WP_354618580.1">
    <property type="nucleotide sequence ID" value="NZ_JBEWYP010000005.1"/>
</dbReference>